<keyword evidence="3" id="KW-1185">Reference proteome</keyword>
<dbReference type="PROSITE" id="PS51257">
    <property type="entry name" value="PROKAR_LIPOPROTEIN"/>
    <property type="match status" value="1"/>
</dbReference>
<organism evidence="2 3">
    <name type="scientific">Mastigocoleus testarum BC008</name>
    <dbReference type="NCBI Taxonomy" id="371196"/>
    <lineage>
        <taxon>Bacteria</taxon>
        <taxon>Bacillati</taxon>
        <taxon>Cyanobacteriota</taxon>
        <taxon>Cyanophyceae</taxon>
        <taxon>Nostocales</taxon>
        <taxon>Hapalosiphonaceae</taxon>
        <taxon>Mastigocoleus</taxon>
    </lineage>
</organism>
<keyword evidence="1" id="KW-0732">Signal</keyword>
<dbReference type="EMBL" id="LMTZ01000096">
    <property type="protein sequence ID" value="KST66529.1"/>
    <property type="molecule type" value="Genomic_DNA"/>
</dbReference>
<feature type="signal peptide" evidence="1">
    <location>
        <begin position="1"/>
        <end position="25"/>
    </location>
</feature>
<evidence type="ECO:0000313" key="3">
    <source>
        <dbReference type="Proteomes" id="UP000053372"/>
    </source>
</evidence>
<name>A0A0V7ZPY6_9CYAN</name>
<proteinExistence type="predicted"/>
<accession>A0A0V7ZPY6</accession>
<evidence type="ECO:0008006" key="4">
    <source>
        <dbReference type="Google" id="ProtNLM"/>
    </source>
</evidence>
<evidence type="ECO:0000313" key="2">
    <source>
        <dbReference type="EMBL" id="KST66529.1"/>
    </source>
</evidence>
<reference evidence="2 3" key="1">
    <citation type="journal article" date="2015" name="Genome Announc.">
        <title>Draft Genome of the Euendolithic (true boring) Cyanobacterium Mastigocoleus testarum strain BC008.</title>
        <authorList>
            <person name="Guida B.S."/>
            <person name="Garcia-Pichel F."/>
        </authorList>
    </citation>
    <scope>NUCLEOTIDE SEQUENCE [LARGE SCALE GENOMIC DNA]</scope>
    <source>
        <strain evidence="2 3">BC008</strain>
    </source>
</reference>
<gene>
    <name evidence="2" type="ORF">BC008_43160</name>
</gene>
<dbReference type="OrthoDB" id="1144014at2"/>
<dbReference type="AlphaFoldDB" id="A0A0V7ZPY6"/>
<protein>
    <recommendedName>
        <fullName evidence="4">Lipoprotein</fullName>
    </recommendedName>
</protein>
<feature type="chain" id="PRO_5006890162" description="Lipoprotein" evidence="1">
    <location>
        <begin position="26"/>
        <end position="230"/>
    </location>
</feature>
<dbReference type="RefSeq" id="WP_027844571.1">
    <property type="nucleotide sequence ID" value="NZ_LMTZ01000096.1"/>
</dbReference>
<sequence length="230" mass="25544">MFIGRKLVLVLLLSLFVGCSNSNSASEIDSTKKSIPEEIVTTTSKAETENSSLKDTLIIPGERVGSVTQQTTRDDLVKIFGESQLSDKTISGPEGIGKIPITKVNLGKGRSFTVNWDENRQKIKYINNLGPEWKTPEGINVGTSFEELQQILGEFKLTGLQWDNAGYVKLENTKLSKYQGKLSINVDAAENAYNKFPKQYQQVIGDQILSSANPNWKNLNIRVSQITVQF</sequence>
<evidence type="ECO:0000256" key="1">
    <source>
        <dbReference type="SAM" id="SignalP"/>
    </source>
</evidence>
<comment type="caution">
    <text evidence="2">The sequence shown here is derived from an EMBL/GenBank/DDBJ whole genome shotgun (WGS) entry which is preliminary data.</text>
</comment>
<dbReference type="Proteomes" id="UP000053372">
    <property type="component" value="Unassembled WGS sequence"/>
</dbReference>